<evidence type="ECO:0000313" key="2">
    <source>
        <dbReference type="Proteomes" id="UP000821865"/>
    </source>
</evidence>
<dbReference type="EMBL" id="CM023479">
    <property type="protein sequence ID" value="KAH7975195.1"/>
    <property type="molecule type" value="Genomic_DNA"/>
</dbReference>
<sequence>MESPKLPRSPSRSSKGTASTKGRPSSRHASRKHFGRNPGQGSRESPAKPGPRRQARRVGTDQAKSGPTEIPEGGLADRSVPGKGKSALPKPSVEPLSKMVLRSEARNASPAPTSATALTSADIPSRSTGPTAEQSPSSTVPLPSSSRTTSAGGSGRSRSAGTHSSATAPPETAGKRQISSPQTPFPPGRTSPPGRTLRRADQDRDQDLPVRMHGFFSLIPQEPSLLSYPIEKSYRSAAVSALAGVAITVIFCILAYALLSKPVREASVLDSLFCRTEDCGIQADILQRWLNTSVDPVPRFRRLRLFQQWAKDFENKLRRAIPYLDNAGYVLDVFLKCMADISKAESRQGVEQLKEFMRELRVPWPEAPSAGVDPLEVVLDLSINWRMGPWFDVTVLPYGDGTANVVLRPACLYWEWFSIEREVGASAAHTAVWNGLYQEFAPRQPQRPPAEVDQIVRIHRNIYEELSRVVKARLAAPFQIDLRRIGAYTVNVSADRWRKALEASSRRPFLLSDNLIFADKTLLEAVNNVFFRYNDAAVLWHLSWTFVQVFSSIADRDFLTHKFGSQAMARRRRLSFCVTEVEAAYRWIVVSLLVAADFPRESRDNIDASLNKITQTIASLLENVTWADPGFGQALGDKVRNVSVTLWPSESLLTGDGQSKLHAGWFSNASSFAEDWINAARNWRKLVTRSGHAEVAEHPRNFLVPFVRYDHFLNAVRVALVTLSRPWYYAKGTKAMDYGALGFFYALQLVRSFDIVGIQVDPEGRITDSWLPTGTKAALAKKASCLGPKSDAYDDFFPEIVAMEAAHAAYEAAVNEYDRSLKVHHAFSEDQLFFVAACVTICGLKNAYPALRVSCNKAVSEMAAFANAFRCPDNAAMNLTNKCAFFS</sequence>
<reference evidence="1" key="1">
    <citation type="submission" date="2020-05" db="EMBL/GenBank/DDBJ databases">
        <title>Large-scale comparative analyses of tick genomes elucidate their genetic diversity and vector capacities.</title>
        <authorList>
            <person name="Jia N."/>
            <person name="Wang J."/>
            <person name="Shi W."/>
            <person name="Du L."/>
            <person name="Sun Y."/>
            <person name="Zhan W."/>
            <person name="Jiang J."/>
            <person name="Wang Q."/>
            <person name="Zhang B."/>
            <person name="Ji P."/>
            <person name="Sakyi L.B."/>
            <person name="Cui X."/>
            <person name="Yuan T."/>
            <person name="Jiang B."/>
            <person name="Yang W."/>
            <person name="Lam T.T.-Y."/>
            <person name="Chang Q."/>
            <person name="Ding S."/>
            <person name="Wang X."/>
            <person name="Zhu J."/>
            <person name="Ruan X."/>
            <person name="Zhao L."/>
            <person name="Wei J."/>
            <person name="Que T."/>
            <person name="Du C."/>
            <person name="Cheng J."/>
            <person name="Dai P."/>
            <person name="Han X."/>
            <person name="Huang E."/>
            <person name="Gao Y."/>
            <person name="Liu J."/>
            <person name="Shao H."/>
            <person name="Ye R."/>
            <person name="Li L."/>
            <person name="Wei W."/>
            <person name="Wang X."/>
            <person name="Wang C."/>
            <person name="Yang T."/>
            <person name="Huo Q."/>
            <person name="Li W."/>
            <person name="Guo W."/>
            <person name="Chen H."/>
            <person name="Zhou L."/>
            <person name="Ni X."/>
            <person name="Tian J."/>
            <person name="Zhou Y."/>
            <person name="Sheng Y."/>
            <person name="Liu T."/>
            <person name="Pan Y."/>
            <person name="Xia L."/>
            <person name="Li J."/>
            <person name="Zhao F."/>
            <person name="Cao W."/>
        </authorList>
    </citation>
    <scope>NUCLEOTIDE SEQUENCE</scope>
    <source>
        <strain evidence="1">Dsil-2018</strain>
    </source>
</reference>
<organism evidence="1 2">
    <name type="scientific">Dermacentor silvarum</name>
    <name type="common">Tick</name>
    <dbReference type="NCBI Taxonomy" id="543639"/>
    <lineage>
        <taxon>Eukaryota</taxon>
        <taxon>Metazoa</taxon>
        <taxon>Ecdysozoa</taxon>
        <taxon>Arthropoda</taxon>
        <taxon>Chelicerata</taxon>
        <taxon>Arachnida</taxon>
        <taxon>Acari</taxon>
        <taxon>Parasitiformes</taxon>
        <taxon>Ixodida</taxon>
        <taxon>Ixodoidea</taxon>
        <taxon>Ixodidae</taxon>
        <taxon>Rhipicephalinae</taxon>
        <taxon>Dermacentor</taxon>
    </lineage>
</organism>
<protein>
    <submittedName>
        <fullName evidence="1">Uncharacterized protein</fullName>
    </submittedName>
</protein>
<gene>
    <name evidence="1" type="ORF">HPB49_024879</name>
</gene>
<evidence type="ECO:0000313" key="1">
    <source>
        <dbReference type="EMBL" id="KAH7975195.1"/>
    </source>
</evidence>
<name>A0ACB8DS65_DERSI</name>
<dbReference type="Proteomes" id="UP000821865">
    <property type="component" value="Chromosome 10"/>
</dbReference>
<comment type="caution">
    <text evidence="1">The sequence shown here is derived from an EMBL/GenBank/DDBJ whole genome shotgun (WGS) entry which is preliminary data.</text>
</comment>
<keyword evidence="2" id="KW-1185">Reference proteome</keyword>
<proteinExistence type="predicted"/>
<accession>A0ACB8DS65</accession>